<dbReference type="PRINTS" id="PR00188">
    <property type="entry name" value="PLANTGLOBIN"/>
</dbReference>
<evidence type="ECO:0000256" key="8">
    <source>
        <dbReference type="ARBA" id="ARBA00022723"/>
    </source>
</evidence>
<keyword evidence="17" id="KW-1185">Reference proteome</keyword>
<feature type="region of interest" description="Disordered" evidence="14">
    <location>
        <begin position="164"/>
        <end position="184"/>
    </location>
</feature>
<dbReference type="GO" id="GO:0020037">
    <property type="term" value="F:heme binding"/>
    <property type="evidence" value="ECO:0007669"/>
    <property type="project" value="InterPro"/>
</dbReference>
<dbReference type="Pfam" id="PF00042">
    <property type="entry name" value="Globin"/>
    <property type="match status" value="1"/>
</dbReference>
<sequence>MAASTFTKEQSQLVIESWQMVKKDSATHSVTFFAKIFEIAPGAKALFSFLKDSDIPFDKNPKLKAHALTVFRLTGDSACMLGEKGAIDALHPKLKELGKKHVGYGVIAAHFDVVKAALLSTIESLLPEDWPAEKKVATCGAWSQAYDELAGVMINEMQAIRDAEKAPAAEEAPEAPAAESKALP</sequence>
<keyword evidence="7 13" id="KW-0349">Heme</keyword>
<dbReference type="GO" id="GO:0016491">
    <property type="term" value="F:oxidoreductase activity"/>
    <property type="evidence" value="ECO:0007669"/>
    <property type="project" value="UniProtKB-KW"/>
</dbReference>
<protein>
    <recommendedName>
        <fullName evidence="15">Globin domain-containing protein</fullName>
    </recommendedName>
</protein>
<dbReference type="InterPro" id="IPR019824">
    <property type="entry name" value="Leghaemoglobin_Fe_BS"/>
</dbReference>
<evidence type="ECO:0000256" key="12">
    <source>
        <dbReference type="ARBA" id="ARBA00048118"/>
    </source>
</evidence>
<evidence type="ECO:0000256" key="14">
    <source>
        <dbReference type="SAM" id="MobiDB-lite"/>
    </source>
</evidence>
<keyword evidence="6" id="KW-0963">Cytoplasm</keyword>
<evidence type="ECO:0000256" key="10">
    <source>
        <dbReference type="ARBA" id="ARBA00023004"/>
    </source>
</evidence>
<dbReference type="GO" id="GO:0019825">
    <property type="term" value="F:oxygen binding"/>
    <property type="evidence" value="ECO:0007669"/>
    <property type="project" value="InterPro"/>
</dbReference>
<keyword evidence="11" id="KW-0539">Nucleus</keyword>
<dbReference type="Gramene" id="Mp6g00500.1">
    <property type="protein sequence ID" value="Mp6g00500.1.cds"/>
    <property type="gene ID" value="Mp6g00500"/>
</dbReference>
<dbReference type="GO" id="GO:0046872">
    <property type="term" value="F:metal ion binding"/>
    <property type="evidence" value="ECO:0007669"/>
    <property type="project" value="UniProtKB-KW"/>
</dbReference>
<evidence type="ECO:0000259" key="15">
    <source>
        <dbReference type="PROSITE" id="PS01033"/>
    </source>
</evidence>
<dbReference type="PANTHER" id="PTHR22924:SF98">
    <property type="entry name" value="NON-SYMBIOTIC HEMOGLOBIN 3"/>
    <property type="match status" value="1"/>
</dbReference>
<comment type="similarity">
    <text evidence="4 13">Belongs to the plant globin family.</text>
</comment>
<evidence type="ECO:0000256" key="3">
    <source>
        <dbReference type="ARBA" id="ARBA00004496"/>
    </source>
</evidence>
<evidence type="ECO:0000256" key="2">
    <source>
        <dbReference type="ARBA" id="ARBA00004123"/>
    </source>
</evidence>
<feature type="domain" description="Globin" evidence="15">
    <location>
        <begin position="5"/>
        <end position="158"/>
    </location>
</feature>
<comment type="catalytic activity">
    <reaction evidence="12">
        <text>Fe(III)-heme b-[protein] + nitric oxide + H2O = Fe(II)-heme b-[protein] + nitrite + 2 H(+)</text>
        <dbReference type="Rhea" id="RHEA:77711"/>
        <dbReference type="Rhea" id="RHEA-COMP:18975"/>
        <dbReference type="Rhea" id="RHEA-COMP:18976"/>
        <dbReference type="ChEBI" id="CHEBI:15377"/>
        <dbReference type="ChEBI" id="CHEBI:15378"/>
        <dbReference type="ChEBI" id="CHEBI:16301"/>
        <dbReference type="ChEBI" id="CHEBI:16480"/>
        <dbReference type="ChEBI" id="CHEBI:55376"/>
        <dbReference type="ChEBI" id="CHEBI:60344"/>
    </reaction>
    <physiologicalReaction direction="right-to-left" evidence="12">
        <dbReference type="Rhea" id="RHEA:77713"/>
    </physiologicalReaction>
</comment>
<accession>A0A2R6WDP8</accession>
<dbReference type="AlphaFoldDB" id="A0A2R6WDP8"/>
<dbReference type="Gene3D" id="1.10.490.10">
    <property type="entry name" value="Globins"/>
    <property type="match status" value="1"/>
</dbReference>
<keyword evidence="10 13" id="KW-0408">Iron</keyword>
<dbReference type="InterPro" id="IPR001032">
    <property type="entry name" value="Leghaemoglobin-like"/>
</dbReference>
<evidence type="ECO:0000313" key="17">
    <source>
        <dbReference type="Proteomes" id="UP000244005"/>
    </source>
</evidence>
<proteinExistence type="inferred from homology"/>
<dbReference type="GO" id="GO:0005634">
    <property type="term" value="C:nucleus"/>
    <property type="evidence" value="ECO:0007669"/>
    <property type="project" value="UniProtKB-SubCell"/>
</dbReference>
<dbReference type="InterPro" id="IPR000971">
    <property type="entry name" value="Globin"/>
</dbReference>
<evidence type="ECO:0000256" key="9">
    <source>
        <dbReference type="ARBA" id="ARBA00023002"/>
    </source>
</evidence>
<dbReference type="PROSITE" id="PS00208">
    <property type="entry name" value="PLANT_GLOBIN"/>
    <property type="match status" value="1"/>
</dbReference>
<evidence type="ECO:0000256" key="11">
    <source>
        <dbReference type="ARBA" id="ARBA00023242"/>
    </source>
</evidence>
<reference evidence="17" key="1">
    <citation type="journal article" date="2017" name="Cell">
        <title>Insights into land plant evolution garnered from the Marchantia polymorpha genome.</title>
        <authorList>
            <person name="Bowman J.L."/>
            <person name="Kohchi T."/>
            <person name="Yamato K.T."/>
            <person name="Jenkins J."/>
            <person name="Shu S."/>
            <person name="Ishizaki K."/>
            <person name="Yamaoka S."/>
            <person name="Nishihama R."/>
            <person name="Nakamura Y."/>
            <person name="Berger F."/>
            <person name="Adam C."/>
            <person name="Aki S.S."/>
            <person name="Althoff F."/>
            <person name="Araki T."/>
            <person name="Arteaga-Vazquez M.A."/>
            <person name="Balasubrmanian S."/>
            <person name="Barry K."/>
            <person name="Bauer D."/>
            <person name="Boehm C.R."/>
            <person name="Briginshaw L."/>
            <person name="Caballero-Perez J."/>
            <person name="Catarino B."/>
            <person name="Chen F."/>
            <person name="Chiyoda S."/>
            <person name="Chovatia M."/>
            <person name="Davies K.M."/>
            <person name="Delmans M."/>
            <person name="Demura T."/>
            <person name="Dierschke T."/>
            <person name="Dolan L."/>
            <person name="Dorantes-Acosta A.E."/>
            <person name="Eklund D.M."/>
            <person name="Florent S.N."/>
            <person name="Flores-Sandoval E."/>
            <person name="Fujiyama A."/>
            <person name="Fukuzawa H."/>
            <person name="Galik B."/>
            <person name="Grimanelli D."/>
            <person name="Grimwood J."/>
            <person name="Grossniklaus U."/>
            <person name="Hamada T."/>
            <person name="Haseloff J."/>
            <person name="Hetherington A.J."/>
            <person name="Higo A."/>
            <person name="Hirakawa Y."/>
            <person name="Hundley H.N."/>
            <person name="Ikeda Y."/>
            <person name="Inoue K."/>
            <person name="Inoue S.I."/>
            <person name="Ishida S."/>
            <person name="Jia Q."/>
            <person name="Kakita M."/>
            <person name="Kanazawa T."/>
            <person name="Kawai Y."/>
            <person name="Kawashima T."/>
            <person name="Kennedy M."/>
            <person name="Kinose K."/>
            <person name="Kinoshita T."/>
            <person name="Kohara Y."/>
            <person name="Koide E."/>
            <person name="Komatsu K."/>
            <person name="Kopischke S."/>
            <person name="Kubo M."/>
            <person name="Kyozuka J."/>
            <person name="Lagercrantz U."/>
            <person name="Lin S.S."/>
            <person name="Lindquist E."/>
            <person name="Lipzen A.M."/>
            <person name="Lu C.W."/>
            <person name="De Luna E."/>
            <person name="Martienssen R.A."/>
            <person name="Minamino N."/>
            <person name="Mizutani M."/>
            <person name="Mizutani M."/>
            <person name="Mochizuki N."/>
            <person name="Monte I."/>
            <person name="Mosher R."/>
            <person name="Nagasaki H."/>
            <person name="Nakagami H."/>
            <person name="Naramoto S."/>
            <person name="Nishitani K."/>
            <person name="Ohtani M."/>
            <person name="Okamoto T."/>
            <person name="Okumura M."/>
            <person name="Phillips J."/>
            <person name="Pollak B."/>
            <person name="Reinders A."/>
            <person name="Rovekamp M."/>
            <person name="Sano R."/>
            <person name="Sawa S."/>
            <person name="Schmid M.W."/>
            <person name="Shirakawa M."/>
            <person name="Solano R."/>
            <person name="Spunde A."/>
            <person name="Suetsugu N."/>
            <person name="Sugano S."/>
            <person name="Sugiyama A."/>
            <person name="Sun R."/>
            <person name="Suzuki Y."/>
            <person name="Takenaka M."/>
            <person name="Takezawa D."/>
            <person name="Tomogane H."/>
            <person name="Tsuzuki M."/>
            <person name="Ueda T."/>
            <person name="Umeda M."/>
            <person name="Ward J.M."/>
            <person name="Watanabe Y."/>
            <person name="Yazaki K."/>
            <person name="Yokoyama R."/>
            <person name="Yoshitake Y."/>
            <person name="Yotsui I."/>
            <person name="Zachgo S."/>
            <person name="Schmutz J."/>
        </authorList>
    </citation>
    <scope>NUCLEOTIDE SEQUENCE [LARGE SCALE GENOMIC DNA]</scope>
    <source>
        <strain evidence="17">Tak-1</strain>
    </source>
</reference>
<gene>
    <name evidence="16" type="ORF">MARPO_0104s0016</name>
</gene>
<dbReference type="GO" id="GO:0005737">
    <property type="term" value="C:cytoplasm"/>
    <property type="evidence" value="ECO:0007669"/>
    <property type="project" value="UniProtKB-SubCell"/>
</dbReference>
<dbReference type="PANTHER" id="PTHR22924">
    <property type="entry name" value="LEGHEMOGLOBIN-RELATED"/>
    <property type="match status" value="1"/>
</dbReference>
<dbReference type="InterPro" id="IPR012292">
    <property type="entry name" value="Globin/Proto"/>
</dbReference>
<dbReference type="OrthoDB" id="436496at2759"/>
<feature type="compositionally biased region" description="Low complexity" evidence="14">
    <location>
        <begin position="174"/>
        <end position="184"/>
    </location>
</feature>
<dbReference type="OMA" id="MRQGYQD"/>
<evidence type="ECO:0000256" key="1">
    <source>
        <dbReference type="ARBA" id="ARBA00001970"/>
    </source>
</evidence>
<evidence type="ECO:0000256" key="6">
    <source>
        <dbReference type="ARBA" id="ARBA00022490"/>
    </source>
</evidence>
<comment type="subcellular location">
    <subcellularLocation>
        <location evidence="3">Cytoplasm</location>
    </subcellularLocation>
    <subcellularLocation>
        <location evidence="2">Nucleus</location>
    </subcellularLocation>
</comment>
<dbReference type="SUPFAM" id="SSF46458">
    <property type="entry name" value="Globin-like"/>
    <property type="match status" value="1"/>
</dbReference>
<keyword evidence="9" id="KW-0560">Oxidoreductase</keyword>
<evidence type="ECO:0000256" key="5">
    <source>
        <dbReference type="ARBA" id="ARBA00011738"/>
    </source>
</evidence>
<dbReference type="PROSITE" id="PS01033">
    <property type="entry name" value="GLOBIN"/>
    <property type="match status" value="1"/>
</dbReference>
<evidence type="ECO:0000313" key="16">
    <source>
        <dbReference type="EMBL" id="PTQ31980.1"/>
    </source>
</evidence>
<comment type="subunit">
    <text evidence="5">Homodimer.</text>
</comment>
<dbReference type="EMBL" id="KZ772776">
    <property type="protein sequence ID" value="PTQ31980.1"/>
    <property type="molecule type" value="Genomic_DNA"/>
</dbReference>
<dbReference type="Proteomes" id="UP000244005">
    <property type="component" value="Unassembled WGS sequence"/>
</dbReference>
<comment type="cofactor">
    <cofactor evidence="1">
        <name>heme b</name>
        <dbReference type="ChEBI" id="CHEBI:60344"/>
    </cofactor>
</comment>
<evidence type="ECO:0000256" key="7">
    <source>
        <dbReference type="ARBA" id="ARBA00022617"/>
    </source>
</evidence>
<keyword evidence="8 13" id="KW-0479">Metal-binding</keyword>
<evidence type="ECO:0000256" key="4">
    <source>
        <dbReference type="ARBA" id="ARBA00007609"/>
    </source>
</evidence>
<dbReference type="InterPro" id="IPR009050">
    <property type="entry name" value="Globin-like_sf"/>
</dbReference>
<evidence type="ECO:0000256" key="13">
    <source>
        <dbReference type="RuleBase" id="RU000625"/>
    </source>
</evidence>
<organism evidence="16 17">
    <name type="scientific">Marchantia polymorpha</name>
    <name type="common">Common liverwort</name>
    <name type="synonym">Marchantia aquatica</name>
    <dbReference type="NCBI Taxonomy" id="3197"/>
    <lineage>
        <taxon>Eukaryota</taxon>
        <taxon>Viridiplantae</taxon>
        <taxon>Streptophyta</taxon>
        <taxon>Embryophyta</taxon>
        <taxon>Marchantiophyta</taxon>
        <taxon>Marchantiopsida</taxon>
        <taxon>Marchantiidae</taxon>
        <taxon>Marchantiales</taxon>
        <taxon>Marchantiaceae</taxon>
        <taxon>Marchantia</taxon>
    </lineage>
</organism>
<name>A0A2R6WDP8_MARPO</name>